<keyword evidence="3 10" id="KW-0132">Cell division</keyword>
<dbReference type="Proteomes" id="UP001652445">
    <property type="component" value="Unassembled WGS sequence"/>
</dbReference>
<dbReference type="InterPro" id="IPR006073">
    <property type="entry name" value="GTP-bd"/>
</dbReference>
<sequence length="226" mass="25737">MKVNQAEFIISAVGPSQYPADALPEIALAGRSNVGKSSLINRLIQRKNLARTSSKPGKTQQLNYYKVNADLYFVDLPGYGYAQVSKSKREIWGKFIEQYLLHREHLKLVLLIIDIRHAPSKDDQTMFAWLKHNDVPLVVVTTKADKITKGHWQKHVKIIRETLQMEKHDRMVLFSSELGVGKDELWQVIEQEIGWSAPEPKTELESGVKPTVETKAVPETKLQPEI</sequence>
<dbReference type="SUPFAM" id="SSF52540">
    <property type="entry name" value="P-loop containing nucleoside triphosphate hydrolases"/>
    <property type="match status" value="1"/>
</dbReference>
<keyword evidence="9 10" id="KW-0131">Cell cycle</keyword>
<protein>
    <recommendedName>
        <fullName evidence="10">Probable GTP-binding protein EngB</fullName>
    </recommendedName>
</protein>
<comment type="caution">
    <text evidence="13">The sequence shown here is derived from an EMBL/GenBank/DDBJ whole genome shotgun (WGS) entry which is preliminary data.</text>
</comment>
<dbReference type="NCBIfam" id="TIGR03598">
    <property type="entry name" value="GTPase_YsxC"/>
    <property type="match status" value="1"/>
</dbReference>
<evidence type="ECO:0000256" key="11">
    <source>
        <dbReference type="SAM" id="MobiDB-lite"/>
    </source>
</evidence>
<dbReference type="InterPro" id="IPR027417">
    <property type="entry name" value="P-loop_NTPase"/>
</dbReference>
<comment type="similarity">
    <text evidence="2 10">Belongs to the TRAFAC class TrmE-Era-EngA-EngB-Septin-like GTPase superfamily. EngB GTPase family.</text>
</comment>
<dbReference type="PANTHER" id="PTHR11649">
    <property type="entry name" value="MSS1/TRME-RELATED GTP-BINDING PROTEIN"/>
    <property type="match status" value="1"/>
</dbReference>
<evidence type="ECO:0000256" key="3">
    <source>
        <dbReference type="ARBA" id="ARBA00022618"/>
    </source>
</evidence>
<dbReference type="InterPro" id="IPR019987">
    <property type="entry name" value="GTP-bd_ribosome_bio_YsxC"/>
</dbReference>
<name>A0ABT2UG92_9BACL</name>
<evidence type="ECO:0000256" key="2">
    <source>
        <dbReference type="ARBA" id="ARBA00009638"/>
    </source>
</evidence>
<evidence type="ECO:0000256" key="8">
    <source>
        <dbReference type="ARBA" id="ARBA00023210"/>
    </source>
</evidence>
<keyword evidence="5 10" id="KW-0547">Nucleotide-binding</keyword>
<dbReference type="NCBIfam" id="TIGR00231">
    <property type="entry name" value="small_GTP"/>
    <property type="match status" value="1"/>
</dbReference>
<dbReference type="CDD" id="cd01876">
    <property type="entry name" value="YihA_EngB"/>
    <property type="match status" value="1"/>
</dbReference>
<dbReference type="Pfam" id="PF01926">
    <property type="entry name" value="MMR_HSR1"/>
    <property type="match status" value="1"/>
</dbReference>
<dbReference type="RefSeq" id="WP_076231469.1">
    <property type="nucleotide sequence ID" value="NZ_JAOQIO010000065.1"/>
</dbReference>
<comment type="cofactor">
    <cofactor evidence="1">
        <name>Mg(2+)</name>
        <dbReference type="ChEBI" id="CHEBI:18420"/>
    </cofactor>
</comment>
<dbReference type="InterPro" id="IPR005225">
    <property type="entry name" value="Small_GTP-bd"/>
</dbReference>
<feature type="compositionally biased region" description="Basic and acidic residues" evidence="11">
    <location>
        <begin position="216"/>
        <end position="226"/>
    </location>
</feature>
<gene>
    <name evidence="13" type="primary">yihA</name>
    <name evidence="10" type="synonym">engB</name>
    <name evidence="13" type="ORF">OB236_16210</name>
</gene>
<evidence type="ECO:0000259" key="12">
    <source>
        <dbReference type="PROSITE" id="PS51706"/>
    </source>
</evidence>
<keyword evidence="4" id="KW-0479">Metal-binding</keyword>
<dbReference type="PANTHER" id="PTHR11649:SF13">
    <property type="entry name" value="ENGB-TYPE G DOMAIN-CONTAINING PROTEIN"/>
    <property type="match status" value="1"/>
</dbReference>
<dbReference type="EMBL" id="JAOQIO010000065">
    <property type="protein sequence ID" value="MCU6793650.1"/>
    <property type="molecule type" value="Genomic_DNA"/>
</dbReference>
<comment type="function">
    <text evidence="10">Necessary for normal cell division and for the maintenance of normal septation.</text>
</comment>
<evidence type="ECO:0000313" key="13">
    <source>
        <dbReference type="EMBL" id="MCU6793650.1"/>
    </source>
</evidence>
<dbReference type="InterPro" id="IPR030393">
    <property type="entry name" value="G_ENGB_dom"/>
</dbReference>
<evidence type="ECO:0000256" key="7">
    <source>
        <dbReference type="ARBA" id="ARBA00023134"/>
    </source>
</evidence>
<evidence type="ECO:0000256" key="6">
    <source>
        <dbReference type="ARBA" id="ARBA00022842"/>
    </source>
</evidence>
<organism evidence="13 14">
    <name type="scientific">Paenibacillus baimaensis</name>
    <dbReference type="NCBI Taxonomy" id="2982185"/>
    <lineage>
        <taxon>Bacteria</taxon>
        <taxon>Bacillati</taxon>
        <taxon>Bacillota</taxon>
        <taxon>Bacilli</taxon>
        <taxon>Bacillales</taxon>
        <taxon>Paenibacillaceae</taxon>
        <taxon>Paenibacillus</taxon>
    </lineage>
</organism>
<accession>A0ABT2UG92</accession>
<evidence type="ECO:0000256" key="5">
    <source>
        <dbReference type="ARBA" id="ARBA00022741"/>
    </source>
</evidence>
<feature type="domain" description="EngB-type G" evidence="12">
    <location>
        <begin position="22"/>
        <end position="195"/>
    </location>
</feature>
<dbReference type="Gene3D" id="3.40.50.300">
    <property type="entry name" value="P-loop containing nucleotide triphosphate hydrolases"/>
    <property type="match status" value="1"/>
</dbReference>
<keyword evidence="6" id="KW-0460">Magnesium</keyword>
<keyword evidence="7 10" id="KW-0342">GTP-binding</keyword>
<evidence type="ECO:0000256" key="4">
    <source>
        <dbReference type="ARBA" id="ARBA00022723"/>
    </source>
</evidence>
<dbReference type="HAMAP" id="MF_00321">
    <property type="entry name" value="GTPase_EngB"/>
    <property type="match status" value="1"/>
</dbReference>
<reference evidence="13 14" key="1">
    <citation type="submission" date="2022-09" db="EMBL/GenBank/DDBJ databases">
        <authorList>
            <person name="Han X.L."/>
            <person name="Wang Q."/>
            <person name="Lu T."/>
        </authorList>
    </citation>
    <scope>NUCLEOTIDE SEQUENCE [LARGE SCALE GENOMIC DNA]</scope>
    <source>
        <strain evidence="13 14">WQ 127069</strain>
    </source>
</reference>
<keyword evidence="14" id="KW-1185">Reference proteome</keyword>
<evidence type="ECO:0000256" key="10">
    <source>
        <dbReference type="HAMAP-Rule" id="MF_00321"/>
    </source>
</evidence>
<feature type="region of interest" description="Disordered" evidence="11">
    <location>
        <begin position="199"/>
        <end position="226"/>
    </location>
</feature>
<keyword evidence="8 10" id="KW-0717">Septation</keyword>
<evidence type="ECO:0000256" key="9">
    <source>
        <dbReference type="ARBA" id="ARBA00023306"/>
    </source>
</evidence>
<evidence type="ECO:0000256" key="1">
    <source>
        <dbReference type="ARBA" id="ARBA00001946"/>
    </source>
</evidence>
<evidence type="ECO:0000313" key="14">
    <source>
        <dbReference type="Proteomes" id="UP001652445"/>
    </source>
</evidence>
<dbReference type="PROSITE" id="PS51706">
    <property type="entry name" value="G_ENGB"/>
    <property type="match status" value="1"/>
</dbReference>
<proteinExistence type="inferred from homology"/>